<reference evidence="2 3" key="1">
    <citation type="submission" date="2015-07" db="EMBL/GenBank/DDBJ databases">
        <title>Comparative genomics of the Sigatoka disease complex on banana suggests a link between parallel evolutionary changes in Pseudocercospora fijiensis and Pseudocercospora eumusae and increased virulence on the banana host.</title>
        <authorList>
            <person name="Chang T.-C."/>
            <person name="Salvucci A."/>
            <person name="Crous P.W."/>
            <person name="Stergiopoulos I."/>
        </authorList>
    </citation>
    <scope>NUCLEOTIDE SEQUENCE [LARGE SCALE GENOMIC DNA]</scope>
    <source>
        <strain evidence="2 3">CBS 116634</strain>
    </source>
</reference>
<name>A0A139H3H9_9PEZI</name>
<dbReference type="InterPro" id="IPR010730">
    <property type="entry name" value="HET"/>
</dbReference>
<dbReference type="Pfam" id="PF06985">
    <property type="entry name" value="HET"/>
    <property type="match status" value="1"/>
</dbReference>
<evidence type="ECO:0000259" key="1">
    <source>
        <dbReference type="Pfam" id="PF06985"/>
    </source>
</evidence>
<evidence type="ECO:0000313" key="3">
    <source>
        <dbReference type="Proteomes" id="UP000073492"/>
    </source>
</evidence>
<dbReference type="InterPro" id="IPR052895">
    <property type="entry name" value="HetReg/Transcr_Mod"/>
</dbReference>
<sequence>MTPMQTKLERLLDAKNCESYIRTPLPDHSNHIRLITLGGGSNGFEILSLSTWHLKELPKYTAISYTWGPVETTPILVKGRTLQIRTNCYTVLKQAWKLAETAYIWIDSICIDQEGNLGERNAQVSMMYKIYRKATEVLVCIGGHGGGSERLMAVIGALSYPLRIISQEGTLWQTRFFWGTLFATLSTSETANILVLLQNLENRPYFQRLWIVQELFAAGNKKRLVCGLHVLPSQLLRAFLAAFVEGHRDLRLDDAHKLPCLSTACFDLAVRPNMDKETQYLVQGLSGKFPVDLSSTDTKPLTISHENEALRLRIGASNELEAEFDTFWLPNGVVNSARLEEIESAFNSPEVYFSSMKVHRMPKKVFCKGRVAAIVDAAAKPGDLLISLTATPAGEMNNLLLLRSISGEMNEYVIVGQGVAFYKFGMNSMGAQPCQCTAAAGEQ</sequence>
<protein>
    <recommendedName>
        <fullName evidence="1">Heterokaryon incompatibility domain-containing protein</fullName>
    </recommendedName>
</protein>
<evidence type="ECO:0000313" key="2">
    <source>
        <dbReference type="EMBL" id="KXS97026.1"/>
    </source>
</evidence>
<dbReference type="PANTHER" id="PTHR24148">
    <property type="entry name" value="ANKYRIN REPEAT DOMAIN-CONTAINING PROTEIN 39 HOMOLOG-RELATED"/>
    <property type="match status" value="1"/>
</dbReference>
<accession>A0A139H3H9</accession>
<dbReference type="STRING" id="113226.A0A139H3H9"/>
<keyword evidence="3" id="KW-1185">Reference proteome</keyword>
<comment type="caution">
    <text evidence="2">The sequence shown here is derived from an EMBL/GenBank/DDBJ whole genome shotgun (WGS) entry which is preliminary data.</text>
</comment>
<dbReference type="OrthoDB" id="3773119at2759"/>
<proteinExistence type="predicted"/>
<feature type="domain" description="Heterokaryon incompatibility" evidence="1">
    <location>
        <begin position="60"/>
        <end position="214"/>
    </location>
</feature>
<dbReference type="AlphaFoldDB" id="A0A139H3H9"/>
<dbReference type="PANTHER" id="PTHR24148:SF73">
    <property type="entry name" value="HET DOMAIN PROTEIN (AFU_ORTHOLOGUE AFUA_8G01020)"/>
    <property type="match status" value="1"/>
</dbReference>
<gene>
    <name evidence="2" type="ORF">AC579_3176</name>
</gene>
<organism evidence="2 3">
    <name type="scientific">Pseudocercospora musae</name>
    <dbReference type="NCBI Taxonomy" id="113226"/>
    <lineage>
        <taxon>Eukaryota</taxon>
        <taxon>Fungi</taxon>
        <taxon>Dikarya</taxon>
        <taxon>Ascomycota</taxon>
        <taxon>Pezizomycotina</taxon>
        <taxon>Dothideomycetes</taxon>
        <taxon>Dothideomycetidae</taxon>
        <taxon>Mycosphaerellales</taxon>
        <taxon>Mycosphaerellaceae</taxon>
        <taxon>Pseudocercospora</taxon>
    </lineage>
</organism>
<dbReference type="EMBL" id="LFZO01000806">
    <property type="protein sequence ID" value="KXS97026.1"/>
    <property type="molecule type" value="Genomic_DNA"/>
</dbReference>
<dbReference type="Proteomes" id="UP000073492">
    <property type="component" value="Unassembled WGS sequence"/>
</dbReference>